<organism evidence="2 3">
    <name type="scientific">Stichopus japonicus</name>
    <name type="common">Sea cucumber</name>
    <dbReference type="NCBI Taxonomy" id="307972"/>
    <lineage>
        <taxon>Eukaryota</taxon>
        <taxon>Metazoa</taxon>
        <taxon>Echinodermata</taxon>
        <taxon>Eleutherozoa</taxon>
        <taxon>Echinozoa</taxon>
        <taxon>Holothuroidea</taxon>
        <taxon>Aspidochirotacea</taxon>
        <taxon>Aspidochirotida</taxon>
        <taxon>Stichopodidae</taxon>
        <taxon>Apostichopus</taxon>
    </lineage>
</organism>
<sequence length="222" mass="24817">MESPVEETERSFEPDILHPELLSKEKILKLLRDRQVKVDNEDGADMGFLVDLFQRTLMPLPQRVPRNNRRGTRTKALIKRIDAQKPKLEETAVEYQNPNRIKCEVKRKTDIQNSQDSAKPGRTKITFSDSSPTAKKRVSPETQKGGLLISLKNAKVISSPKKSGSVTPESNKPNRSYITVNEDTNSKPKSSESGSSKRSISTAGMDAVRKALGTSTEGKRKR</sequence>
<dbReference type="Pfam" id="PF15323">
    <property type="entry name" value="Ashwin"/>
    <property type="match status" value="1"/>
</dbReference>
<evidence type="ECO:0000313" key="2">
    <source>
        <dbReference type="EMBL" id="PIK58432.1"/>
    </source>
</evidence>
<protein>
    <submittedName>
        <fullName evidence="2">Uncharacterized protein</fullName>
    </submittedName>
</protein>
<keyword evidence="3" id="KW-1185">Reference proteome</keyword>
<feature type="region of interest" description="Disordered" evidence="1">
    <location>
        <begin position="108"/>
        <end position="146"/>
    </location>
</feature>
<dbReference type="EMBL" id="MRZV01000113">
    <property type="protein sequence ID" value="PIK58432.1"/>
    <property type="molecule type" value="Genomic_DNA"/>
</dbReference>
<dbReference type="GO" id="GO:0048598">
    <property type="term" value="P:embryonic morphogenesis"/>
    <property type="evidence" value="ECO:0007669"/>
    <property type="project" value="InterPro"/>
</dbReference>
<gene>
    <name evidence="2" type="ORF">BSL78_04653</name>
</gene>
<feature type="compositionally biased region" description="Low complexity" evidence="1">
    <location>
        <begin position="191"/>
        <end position="201"/>
    </location>
</feature>
<feature type="compositionally biased region" description="Polar residues" evidence="1">
    <location>
        <begin position="160"/>
        <end position="183"/>
    </location>
</feature>
<dbReference type="Proteomes" id="UP000230750">
    <property type="component" value="Unassembled WGS sequence"/>
</dbReference>
<dbReference type="InterPro" id="IPR024887">
    <property type="entry name" value="Ashwin"/>
</dbReference>
<dbReference type="OrthoDB" id="10071059at2759"/>
<reference evidence="2 3" key="1">
    <citation type="journal article" date="2017" name="PLoS Biol.">
        <title>The sea cucumber genome provides insights into morphological evolution and visceral regeneration.</title>
        <authorList>
            <person name="Zhang X."/>
            <person name="Sun L."/>
            <person name="Yuan J."/>
            <person name="Sun Y."/>
            <person name="Gao Y."/>
            <person name="Zhang L."/>
            <person name="Li S."/>
            <person name="Dai H."/>
            <person name="Hamel J.F."/>
            <person name="Liu C."/>
            <person name="Yu Y."/>
            <person name="Liu S."/>
            <person name="Lin W."/>
            <person name="Guo K."/>
            <person name="Jin S."/>
            <person name="Xu P."/>
            <person name="Storey K.B."/>
            <person name="Huan P."/>
            <person name="Zhang T."/>
            <person name="Zhou Y."/>
            <person name="Zhang J."/>
            <person name="Lin C."/>
            <person name="Li X."/>
            <person name="Xing L."/>
            <person name="Huo D."/>
            <person name="Sun M."/>
            <person name="Wang L."/>
            <person name="Mercier A."/>
            <person name="Li F."/>
            <person name="Yang H."/>
            <person name="Xiang J."/>
        </authorList>
    </citation>
    <scope>NUCLEOTIDE SEQUENCE [LARGE SCALE GENOMIC DNA]</scope>
    <source>
        <strain evidence="2">Shaxun</strain>
        <tissue evidence="2">Muscle</tissue>
    </source>
</reference>
<feature type="region of interest" description="Disordered" evidence="1">
    <location>
        <begin position="158"/>
        <end position="222"/>
    </location>
</feature>
<dbReference type="GO" id="GO:0072669">
    <property type="term" value="C:tRNA-splicing ligase complex"/>
    <property type="evidence" value="ECO:0007669"/>
    <property type="project" value="InterPro"/>
</dbReference>
<dbReference type="AlphaFoldDB" id="A0A2G8LDV9"/>
<evidence type="ECO:0000313" key="3">
    <source>
        <dbReference type="Proteomes" id="UP000230750"/>
    </source>
</evidence>
<name>A0A2G8LDV9_STIJA</name>
<accession>A0A2G8LDV9</accession>
<evidence type="ECO:0000256" key="1">
    <source>
        <dbReference type="SAM" id="MobiDB-lite"/>
    </source>
</evidence>
<proteinExistence type="predicted"/>
<comment type="caution">
    <text evidence="2">The sequence shown here is derived from an EMBL/GenBank/DDBJ whole genome shotgun (WGS) entry which is preliminary data.</text>
</comment>